<name>A0A9Q8CQE3_9STAP</name>
<evidence type="ECO:0000256" key="4">
    <source>
        <dbReference type="ARBA" id="ARBA00022741"/>
    </source>
</evidence>
<keyword evidence="7 8" id="KW-0173">Coenzyme A biosynthesis</keyword>
<evidence type="ECO:0000256" key="7">
    <source>
        <dbReference type="ARBA" id="ARBA00022993"/>
    </source>
</evidence>
<comment type="subcellular location">
    <subcellularLocation>
        <location evidence="8">Cytoplasm</location>
    </subcellularLocation>
</comment>
<dbReference type="AlphaFoldDB" id="A0A9Q8CQE3"/>
<dbReference type="OrthoDB" id="9812943at2"/>
<keyword evidence="6 8" id="KW-0067">ATP-binding</keyword>
<dbReference type="PANTHER" id="PTHR10695:SF46">
    <property type="entry name" value="BIFUNCTIONAL COENZYME A SYNTHASE-RELATED"/>
    <property type="match status" value="1"/>
</dbReference>
<dbReference type="GO" id="GO:0004140">
    <property type="term" value="F:dephospho-CoA kinase activity"/>
    <property type="evidence" value="ECO:0007669"/>
    <property type="project" value="UniProtKB-UniRule"/>
</dbReference>
<dbReference type="GO" id="GO:0015937">
    <property type="term" value="P:coenzyme A biosynthetic process"/>
    <property type="evidence" value="ECO:0007669"/>
    <property type="project" value="UniProtKB-UniRule"/>
</dbReference>
<evidence type="ECO:0000256" key="1">
    <source>
        <dbReference type="ARBA" id="ARBA00009018"/>
    </source>
</evidence>
<dbReference type="CDD" id="cd02022">
    <property type="entry name" value="DPCK"/>
    <property type="match status" value="1"/>
</dbReference>
<keyword evidence="3 8" id="KW-0808">Transferase</keyword>
<dbReference type="EC" id="2.7.1.24" evidence="8 9"/>
<comment type="catalytic activity">
    <reaction evidence="8">
        <text>3'-dephospho-CoA + ATP = ADP + CoA + H(+)</text>
        <dbReference type="Rhea" id="RHEA:18245"/>
        <dbReference type="ChEBI" id="CHEBI:15378"/>
        <dbReference type="ChEBI" id="CHEBI:30616"/>
        <dbReference type="ChEBI" id="CHEBI:57287"/>
        <dbReference type="ChEBI" id="CHEBI:57328"/>
        <dbReference type="ChEBI" id="CHEBI:456216"/>
        <dbReference type="EC" id="2.7.1.24"/>
    </reaction>
</comment>
<protein>
    <recommendedName>
        <fullName evidence="8 9">Dephospho-CoA kinase</fullName>
        <ecNumber evidence="8 9">2.7.1.24</ecNumber>
    </recommendedName>
    <alternativeName>
        <fullName evidence="8">Dephosphocoenzyme A kinase</fullName>
    </alternativeName>
</protein>
<reference evidence="10 11" key="1">
    <citation type="submission" date="2019-01" db="EMBL/GenBank/DDBJ databases">
        <title>Draft genome sequences of the type strains of six Macrococcus species.</title>
        <authorList>
            <person name="Mazhar S."/>
            <person name="Altermann E."/>
            <person name="Hill C."/>
            <person name="Mcauliffe O."/>
        </authorList>
    </citation>
    <scope>NUCLEOTIDE SEQUENCE [LARGE SCALE GENOMIC DNA]</scope>
    <source>
        <strain evidence="10 11">ATCC 51828</strain>
    </source>
</reference>
<accession>A0A9Q8CQE3</accession>
<dbReference type="Pfam" id="PF01121">
    <property type="entry name" value="CoaE"/>
    <property type="match status" value="1"/>
</dbReference>
<evidence type="ECO:0000313" key="10">
    <source>
        <dbReference type="EMBL" id="TDM04515.1"/>
    </source>
</evidence>
<dbReference type="GO" id="GO:0005737">
    <property type="term" value="C:cytoplasm"/>
    <property type="evidence" value="ECO:0007669"/>
    <property type="project" value="UniProtKB-SubCell"/>
</dbReference>
<comment type="pathway">
    <text evidence="8">Cofactor biosynthesis; coenzyme A biosynthesis; CoA from (R)-pantothenate: step 5/5.</text>
</comment>
<dbReference type="InterPro" id="IPR027417">
    <property type="entry name" value="P-loop_NTPase"/>
</dbReference>
<dbReference type="SUPFAM" id="SSF52540">
    <property type="entry name" value="P-loop containing nucleoside triphosphate hydrolases"/>
    <property type="match status" value="1"/>
</dbReference>
<dbReference type="Proteomes" id="UP000295280">
    <property type="component" value="Unassembled WGS sequence"/>
</dbReference>
<keyword evidence="11" id="KW-1185">Reference proteome</keyword>
<dbReference type="Gene3D" id="3.40.50.300">
    <property type="entry name" value="P-loop containing nucleotide triphosphate hydrolases"/>
    <property type="match status" value="1"/>
</dbReference>
<dbReference type="NCBIfam" id="TIGR00152">
    <property type="entry name" value="dephospho-CoA kinase"/>
    <property type="match status" value="1"/>
</dbReference>
<comment type="similarity">
    <text evidence="1 8">Belongs to the CoaE family.</text>
</comment>
<gene>
    <name evidence="8" type="primary">coaE</name>
    <name evidence="10" type="ORF">ERX40_04910</name>
</gene>
<dbReference type="HAMAP" id="MF_00376">
    <property type="entry name" value="Dephospho_CoA_kinase"/>
    <property type="match status" value="1"/>
</dbReference>
<keyword evidence="2 8" id="KW-0963">Cytoplasm</keyword>
<evidence type="ECO:0000256" key="3">
    <source>
        <dbReference type="ARBA" id="ARBA00022679"/>
    </source>
</evidence>
<evidence type="ECO:0000256" key="9">
    <source>
        <dbReference type="NCBIfam" id="TIGR00152"/>
    </source>
</evidence>
<sequence length="198" mass="22075">MMTVIGLTGGIASGKSTVSNLLRTHGFVIVDADLASRQAVAKGSEGLRQVAAVFGPEAVIAGEMNRSYVGQQVFRDASKRLALNAIIHPIVRDIMEEEKNQALSDGRDVIMDIPLLYENKLEDTVDEVWVVYIPEELQLIRLMARNNMTEESALARISSQLSIEEKKKRADVVIDNSGTMEQLERRLEEVVTEYYKSH</sequence>
<comment type="function">
    <text evidence="8">Catalyzes the phosphorylation of the 3'-hydroxyl group of dephosphocoenzyme A to form coenzyme A.</text>
</comment>
<evidence type="ECO:0000256" key="2">
    <source>
        <dbReference type="ARBA" id="ARBA00022490"/>
    </source>
</evidence>
<dbReference type="EMBL" id="SCWD01000001">
    <property type="protein sequence ID" value="TDM04515.1"/>
    <property type="molecule type" value="Genomic_DNA"/>
</dbReference>
<keyword evidence="4 8" id="KW-0547">Nucleotide-binding</keyword>
<evidence type="ECO:0000256" key="8">
    <source>
        <dbReference type="HAMAP-Rule" id="MF_00376"/>
    </source>
</evidence>
<keyword evidence="5 8" id="KW-0418">Kinase</keyword>
<dbReference type="RefSeq" id="WP_133417373.1">
    <property type="nucleotide sequence ID" value="NZ_SCWD01000001.1"/>
</dbReference>
<dbReference type="PANTHER" id="PTHR10695">
    <property type="entry name" value="DEPHOSPHO-COA KINASE-RELATED"/>
    <property type="match status" value="1"/>
</dbReference>
<organism evidence="10 11">
    <name type="scientific">Macrococcus carouselicus</name>
    <dbReference type="NCBI Taxonomy" id="69969"/>
    <lineage>
        <taxon>Bacteria</taxon>
        <taxon>Bacillati</taxon>
        <taxon>Bacillota</taxon>
        <taxon>Bacilli</taxon>
        <taxon>Bacillales</taxon>
        <taxon>Staphylococcaceae</taxon>
        <taxon>Macrococcus</taxon>
    </lineage>
</organism>
<dbReference type="InterPro" id="IPR001977">
    <property type="entry name" value="Depp_CoAkinase"/>
</dbReference>
<feature type="binding site" evidence="8">
    <location>
        <begin position="12"/>
        <end position="17"/>
    </location>
    <ligand>
        <name>ATP</name>
        <dbReference type="ChEBI" id="CHEBI:30616"/>
    </ligand>
</feature>
<evidence type="ECO:0000256" key="5">
    <source>
        <dbReference type="ARBA" id="ARBA00022777"/>
    </source>
</evidence>
<dbReference type="GO" id="GO:0005524">
    <property type="term" value="F:ATP binding"/>
    <property type="evidence" value="ECO:0007669"/>
    <property type="project" value="UniProtKB-UniRule"/>
</dbReference>
<dbReference type="PROSITE" id="PS51219">
    <property type="entry name" value="DPCK"/>
    <property type="match status" value="1"/>
</dbReference>
<proteinExistence type="inferred from homology"/>
<comment type="caution">
    <text evidence="10">The sequence shown here is derived from an EMBL/GenBank/DDBJ whole genome shotgun (WGS) entry which is preliminary data.</text>
</comment>
<evidence type="ECO:0000256" key="6">
    <source>
        <dbReference type="ARBA" id="ARBA00022840"/>
    </source>
</evidence>
<evidence type="ECO:0000313" key="11">
    <source>
        <dbReference type="Proteomes" id="UP000295280"/>
    </source>
</evidence>
<dbReference type="FunFam" id="3.40.50.300:FF:000991">
    <property type="entry name" value="Dephospho-CoA kinase"/>
    <property type="match status" value="1"/>
</dbReference>